<dbReference type="EMBL" id="JAGSPA010000005">
    <property type="protein sequence ID" value="MBV7257833.1"/>
    <property type="molecule type" value="Genomic_DNA"/>
</dbReference>
<dbReference type="GO" id="GO:0008237">
    <property type="term" value="F:metallopeptidase activity"/>
    <property type="evidence" value="ECO:0007669"/>
    <property type="project" value="UniProtKB-KW"/>
</dbReference>
<name>A0ABS6SHD6_9SPHN</name>
<dbReference type="CDD" id="cd07324">
    <property type="entry name" value="M48C_Oma1-like"/>
    <property type="match status" value="1"/>
</dbReference>
<dbReference type="PANTHER" id="PTHR22726:SF1">
    <property type="entry name" value="METALLOENDOPEPTIDASE OMA1, MITOCHONDRIAL"/>
    <property type="match status" value="1"/>
</dbReference>
<evidence type="ECO:0000256" key="2">
    <source>
        <dbReference type="ARBA" id="ARBA00022670"/>
    </source>
</evidence>
<keyword evidence="11" id="KW-1185">Reference proteome</keyword>
<keyword evidence="5" id="KW-0862">Zinc</keyword>
<feature type="region of interest" description="Disordered" evidence="7">
    <location>
        <begin position="234"/>
        <end position="265"/>
    </location>
</feature>
<dbReference type="Pfam" id="PF01476">
    <property type="entry name" value="LysM"/>
    <property type="match status" value="1"/>
</dbReference>
<evidence type="ECO:0000256" key="4">
    <source>
        <dbReference type="ARBA" id="ARBA00022801"/>
    </source>
</evidence>
<evidence type="ECO:0000313" key="10">
    <source>
        <dbReference type="EMBL" id="MBV7257833.1"/>
    </source>
</evidence>
<evidence type="ECO:0000256" key="8">
    <source>
        <dbReference type="SAM" id="SignalP"/>
    </source>
</evidence>
<evidence type="ECO:0000256" key="7">
    <source>
        <dbReference type="SAM" id="MobiDB-lite"/>
    </source>
</evidence>
<proteinExistence type="predicted"/>
<keyword evidence="3" id="KW-0479">Metal-binding</keyword>
<organism evidence="10 11">
    <name type="scientific">Pacificimonas pallii</name>
    <dbReference type="NCBI Taxonomy" id="2827236"/>
    <lineage>
        <taxon>Bacteria</taxon>
        <taxon>Pseudomonadati</taxon>
        <taxon>Pseudomonadota</taxon>
        <taxon>Alphaproteobacteria</taxon>
        <taxon>Sphingomonadales</taxon>
        <taxon>Sphingosinicellaceae</taxon>
        <taxon>Pacificimonas</taxon>
    </lineage>
</organism>
<feature type="signal peptide" evidence="8">
    <location>
        <begin position="1"/>
        <end position="20"/>
    </location>
</feature>
<dbReference type="PANTHER" id="PTHR22726">
    <property type="entry name" value="METALLOENDOPEPTIDASE OMA1"/>
    <property type="match status" value="1"/>
</dbReference>
<evidence type="ECO:0000256" key="1">
    <source>
        <dbReference type="ARBA" id="ARBA00001947"/>
    </source>
</evidence>
<dbReference type="InterPro" id="IPR051156">
    <property type="entry name" value="Mito/Outer_Membr_Metalloprot"/>
</dbReference>
<dbReference type="InterPro" id="IPR001915">
    <property type="entry name" value="Peptidase_M48"/>
</dbReference>
<dbReference type="Proteomes" id="UP000722336">
    <property type="component" value="Unassembled WGS sequence"/>
</dbReference>
<evidence type="ECO:0000256" key="5">
    <source>
        <dbReference type="ARBA" id="ARBA00022833"/>
    </source>
</evidence>
<evidence type="ECO:0000313" key="11">
    <source>
        <dbReference type="Proteomes" id="UP000722336"/>
    </source>
</evidence>
<evidence type="ECO:0000256" key="6">
    <source>
        <dbReference type="ARBA" id="ARBA00023049"/>
    </source>
</evidence>
<keyword evidence="8" id="KW-0732">Signal</keyword>
<sequence length="493" mass="52745">MAIRHLKIVALVAASSLAIAGCVGSFDPANPRQVSASERQQGAQAHEQILAEFGGAYNGPGSAMVERVGKEVAIASGLTATGQECTVTLLDSQVVNAFAIPGCYTYVTRGLLSIMENEAQLASVLGHEIGHVAAEHSKRRQNRALFSNLAAIGLGILTGSGQVAQAATQIAQVTTLKYSRDQEYESDDLGIRYMAAAGYDPYESADVLDALGDQSALDARIRGRDEAAQVPAWARSHPLSSDRVKRADRKASETGLQRGAQSQHTERFMSSIDGMLYGDSPSQGYVDKHSFAHPQLRLGFRVPDGYYLNNSARAVTATSGNSKTQIQFSGGRLQSGGSISNHVDQVINGILGNARANAQFSDTRTSTINGMSAATRQARVSAQGGQVDLTVVGYKFDADSAYHFVFISPANVDDANIVRSTSQSFRKLSTAEAARLRPKIIDVVTVKRGDTVSGLARRMAFDDYKVERFRVLNDLDDGQTLRAGQQVKIVVNG</sequence>
<feature type="chain" id="PRO_5046582766" evidence="8">
    <location>
        <begin position="21"/>
        <end position="493"/>
    </location>
</feature>
<reference evidence="10 11" key="1">
    <citation type="submission" date="2021-04" db="EMBL/GenBank/DDBJ databases">
        <authorList>
            <person name="Pira H."/>
            <person name="Risdian C."/>
            <person name="Wink J."/>
        </authorList>
    </citation>
    <scope>NUCLEOTIDE SEQUENCE [LARGE SCALE GENOMIC DNA]</scope>
    <source>
        <strain evidence="10 11">WHA3</strain>
    </source>
</reference>
<comment type="cofactor">
    <cofactor evidence="1">
        <name>Zn(2+)</name>
        <dbReference type="ChEBI" id="CHEBI:29105"/>
    </cofactor>
</comment>
<dbReference type="PROSITE" id="PS51257">
    <property type="entry name" value="PROKAR_LIPOPROTEIN"/>
    <property type="match status" value="1"/>
</dbReference>
<dbReference type="EC" id="3.4.24.-" evidence="10"/>
<comment type="caution">
    <text evidence="10">The sequence shown here is derived from an EMBL/GenBank/DDBJ whole genome shotgun (WGS) entry which is preliminary data.</text>
</comment>
<dbReference type="PROSITE" id="PS51782">
    <property type="entry name" value="LYSM"/>
    <property type="match status" value="1"/>
</dbReference>
<dbReference type="InterPro" id="IPR018392">
    <property type="entry name" value="LysM"/>
</dbReference>
<dbReference type="RefSeq" id="WP_218446679.1">
    <property type="nucleotide sequence ID" value="NZ_JAGSPA010000005.1"/>
</dbReference>
<feature type="compositionally biased region" description="Basic and acidic residues" evidence="7">
    <location>
        <begin position="240"/>
        <end position="252"/>
    </location>
</feature>
<feature type="domain" description="LysM" evidence="9">
    <location>
        <begin position="442"/>
        <end position="489"/>
    </location>
</feature>
<keyword evidence="4 10" id="KW-0378">Hydrolase</keyword>
<evidence type="ECO:0000259" key="9">
    <source>
        <dbReference type="PROSITE" id="PS51782"/>
    </source>
</evidence>
<protein>
    <submittedName>
        <fullName evidence="10">M48 family metalloprotease</fullName>
        <ecNumber evidence="10">3.4.24.-</ecNumber>
    </submittedName>
</protein>
<gene>
    <name evidence="10" type="ORF">KCG44_13690</name>
</gene>
<accession>A0ABS6SHD6</accession>
<keyword evidence="6 10" id="KW-0482">Metalloprotease</keyword>
<dbReference type="CDD" id="cd00118">
    <property type="entry name" value="LysM"/>
    <property type="match status" value="1"/>
</dbReference>
<keyword evidence="2" id="KW-0645">Protease</keyword>
<evidence type="ECO:0000256" key="3">
    <source>
        <dbReference type="ARBA" id="ARBA00022723"/>
    </source>
</evidence>
<dbReference type="Pfam" id="PF01435">
    <property type="entry name" value="Peptidase_M48"/>
    <property type="match status" value="1"/>
</dbReference>